<name>A0A1W6DXQ2_9CAUD</name>
<dbReference type="PROSITE" id="PS51462">
    <property type="entry name" value="NUDIX"/>
    <property type="match status" value="1"/>
</dbReference>
<dbReference type="SUPFAM" id="SSF55811">
    <property type="entry name" value="Nudix"/>
    <property type="match status" value="1"/>
</dbReference>
<dbReference type="InterPro" id="IPR015797">
    <property type="entry name" value="NUDIX_hydrolase-like_dom_sf"/>
</dbReference>
<dbReference type="Pfam" id="PF00293">
    <property type="entry name" value="NUDIX"/>
    <property type="match status" value="1"/>
</dbReference>
<evidence type="ECO:0000313" key="4">
    <source>
        <dbReference type="Proteomes" id="UP000223906"/>
    </source>
</evidence>
<sequence length="306" mass="34205">MADRNCTCLSELADDAYAPGGPMSGKPKPLPCEQHSKRKRRQLGLGSEERKWFSDHGITPEGDAPLAQYTDLESWTAYVAWLLGDEANLPNNADFVLHCLTCNRDGMVGYRAAHDWLAMDKPPLPFSDEAPPRQRMIWLAALHHDYMSPNELREWAPKAVKAMKDETEFENPKPIAVMMQEVRDHSGRAGLIVIQRPDNLGWAFPAGYVEVGLDQSAEAAAAREFKEETGITPSEGFLFKSDITPVGGKLMLFVQSRGYLLDTELDGWKPTAEALAIRAIYEPEPLVFGTHQDAMASYFSMRSYLE</sequence>
<reference evidence="3 4" key="1">
    <citation type="submission" date="2017-02" db="EMBL/GenBank/DDBJ databases">
        <title>The first characterized phage against a member of the ecologically important #sphingomonads reveals high dissimilarity against all other known phages.</title>
        <authorList>
            <person name="Nielsen T.K."/>
            <person name="Carstens A.B."/>
            <person name="Kot W."/>
            <person name="Lametsch R."/>
            <person name="Neve H."/>
            <person name="Hansen L.H."/>
        </authorList>
    </citation>
    <scope>NUCLEOTIDE SEQUENCE [LARGE SCALE GENOMIC DNA]</scope>
</reference>
<dbReference type="InterPro" id="IPR000086">
    <property type="entry name" value="NUDIX_hydrolase_dom"/>
</dbReference>
<evidence type="ECO:0000259" key="2">
    <source>
        <dbReference type="PROSITE" id="PS51462"/>
    </source>
</evidence>
<keyword evidence="3" id="KW-0378">Hydrolase</keyword>
<feature type="domain" description="Nudix hydrolase" evidence="2">
    <location>
        <begin position="172"/>
        <end position="306"/>
    </location>
</feature>
<dbReference type="EMBL" id="KY629563">
    <property type="protein sequence ID" value="ARK07552.1"/>
    <property type="molecule type" value="Genomic_DNA"/>
</dbReference>
<dbReference type="Gene3D" id="3.90.79.10">
    <property type="entry name" value="Nucleoside Triphosphate Pyrophosphohydrolase"/>
    <property type="match status" value="1"/>
</dbReference>
<dbReference type="Proteomes" id="UP000223906">
    <property type="component" value="Segment"/>
</dbReference>
<accession>A0A1W6DXQ2</accession>
<gene>
    <name evidence="3" type="ORF">LAV_00177</name>
</gene>
<protein>
    <submittedName>
        <fullName evidence="3">RNA pyrophosphohydrolase</fullName>
    </submittedName>
</protein>
<evidence type="ECO:0000313" key="3">
    <source>
        <dbReference type="EMBL" id="ARK07552.1"/>
    </source>
</evidence>
<organism evidence="3 4">
    <name type="scientific">Sphingobium phage Lacusarx</name>
    <dbReference type="NCBI Taxonomy" id="1980139"/>
    <lineage>
        <taxon>Viruses</taxon>
        <taxon>Duplodnaviria</taxon>
        <taxon>Heunggongvirae</taxon>
        <taxon>Uroviricota</taxon>
        <taxon>Caudoviricetes</taxon>
        <taxon>Lacusarxvirus</taxon>
        <taxon>Lacusarxvirus lacusarx</taxon>
    </lineage>
</organism>
<feature type="region of interest" description="Disordered" evidence="1">
    <location>
        <begin position="14"/>
        <end position="48"/>
    </location>
</feature>
<evidence type="ECO:0000256" key="1">
    <source>
        <dbReference type="SAM" id="MobiDB-lite"/>
    </source>
</evidence>
<dbReference type="GO" id="GO:0016787">
    <property type="term" value="F:hydrolase activity"/>
    <property type="evidence" value="ECO:0007669"/>
    <property type="project" value="UniProtKB-KW"/>
</dbReference>
<proteinExistence type="predicted"/>
<keyword evidence="4" id="KW-1185">Reference proteome</keyword>